<evidence type="ECO:0000313" key="2">
    <source>
        <dbReference type="Proteomes" id="UP000238701"/>
    </source>
</evidence>
<accession>A0A2U3K4M9</accession>
<reference evidence="2" key="1">
    <citation type="submission" date="2018-02" db="EMBL/GenBank/DDBJ databases">
        <authorList>
            <person name="Hausmann B."/>
        </authorList>
    </citation>
    <scope>NUCLEOTIDE SEQUENCE [LARGE SCALE GENOMIC DNA]</scope>
    <source>
        <strain evidence="2">Peat soil MAG SbA1</strain>
    </source>
</reference>
<gene>
    <name evidence="1" type="ORF">SBA1_1310024</name>
</gene>
<evidence type="ECO:0000313" key="1">
    <source>
        <dbReference type="EMBL" id="SPF34603.1"/>
    </source>
</evidence>
<proteinExistence type="predicted"/>
<sequence>MAKSDKGEFFDWDEGREGYVDRPVVAYVTAPKPAVHAANAHEKHSLSMQEKHALNIQWEERVASLIAAAGAMWAVYVATQDINALWRVQIMPPGPVEVCALGVLAWLHAKWRRSAQR</sequence>
<name>A0A2U3K4M9_9BACT</name>
<dbReference type="EMBL" id="OMOD01000037">
    <property type="protein sequence ID" value="SPF34603.1"/>
    <property type="molecule type" value="Genomic_DNA"/>
</dbReference>
<protein>
    <submittedName>
        <fullName evidence="1">Uncharacterized protein</fullName>
    </submittedName>
</protein>
<organism evidence="1 2">
    <name type="scientific">Candidatus Sulfotelmatobacter kueseliae</name>
    <dbReference type="NCBI Taxonomy" id="2042962"/>
    <lineage>
        <taxon>Bacteria</taxon>
        <taxon>Pseudomonadati</taxon>
        <taxon>Acidobacteriota</taxon>
        <taxon>Terriglobia</taxon>
        <taxon>Terriglobales</taxon>
        <taxon>Candidatus Korobacteraceae</taxon>
        <taxon>Candidatus Sulfotelmatobacter</taxon>
    </lineage>
</organism>
<dbReference type="Proteomes" id="UP000238701">
    <property type="component" value="Unassembled WGS sequence"/>
</dbReference>
<dbReference type="AlphaFoldDB" id="A0A2U3K4M9"/>